<reference evidence="2 3" key="1">
    <citation type="submission" date="2019-05" db="EMBL/GenBank/DDBJ databases">
        <title>Another draft genome of Portunus trituberculatus and its Hox gene families provides insights of decapod evolution.</title>
        <authorList>
            <person name="Jeong J.-H."/>
            <person name="Song I."/>
            <person name="Kim S."/>
            <person name="Choi T."/>
            <person name="Kim D."/>
            <person name="Ryu S."/>
            <person name="Kim W."/>
        </authorList>
    </citation>
    <scope>NUCLEOTIDE SEQUENCE [LARGE SCALE GENOMIC DNA]</scope>
    <source>
        <tissue evidence="2">Muscle</tissue>
    </source>
</reference>
<gene>
    <name evidence="2" type="ORF">E2C01_035231</name>
</gene>
<feature type="compositionally biased region" description="Low complexity" evidence="1">
    <location>
        <begin position="50"/>
        <end position="68"/>
    </location>
</feature>
<dbReference type="AlphaFoldDB" id="A0A5B7F2M6"/>
<accession>A0A5B7F2M6</accession>
<dbReference type="Proteomes" id="UP000324222">
    <property type="component" value="Unassembled WGS sequence"/>
</dbReference>
<dbReference type="EMBL" id="VSRR010005133">
    <property type="protein sequence ID" value="MPC41630.1"/>
    <property type="molecule type" value="Genomic_DNA"/>
</dbReference>
<feature type="region of interest" description="Disordered" evidence="1">
    <location>
        <begin position="50"/>
        <end position="86"/>
    </location>
</feature>
<comment type="caution">
    <text evidence="2">The sequence shown here is derived from an EMBL/GenBank/DDBJ whole genome shotgun (WGS) entry which is preliminary data.</text>
</comment>
<evidence type="ECO:0000313" key="3">
    <source>
        <dbReference type="Proteomes" id="UP000324222"/>
    </source>
</evidence>
<keyword evidence="3" id="KW-1185">Reference proteome</keyword>
<protein>
    <submittedName>
        <fullName evidence="2">Uncharacterized protein</fullName>
    </submittedName>
</protein>
<sequence>MEVEAGRMAHCAGLLGENTLKALPYHASRKAFEYTSASCGQHAHHSLPLVQNNNSVSSRSSSPLLNVPPKRPAMSPSVAKKTRKSLTLEPLPQCSRTLRFNIIQDTIAGTGQGSNQQLVVVVVVVLVWPSGSFSLAI</sequence>
<organism evidence="2 3">
    <name type="scientific">Portunus trituberculatus</name>
    <name type="common">Swimming crab</name>
    <name type="synonym">Neptunus trituberculatus</name>
    <dbReference type="NCBI Taxonomy" id="210409"/>
    <lineage>
        <taxon>Eukaryota</taxon>
        <taxon>Metazoa</taxon>
        <taxon>Ecdysozoa</taxon>
        <taxon>Arthropoda</taxon>
        <taxon>Crustacea</taxon>
        <taxon>Multicrustacea</taxon>
        <taxon>Malacostraca</taxon>
        <taxon>Eumalacostraca</taxon>
        <taxon>Eucarida</taxon>
        <taxon>Decapoda</taxon>
        <taxon>Pleocyemata</taxon>
        <taxon>Brachyura</taxon>
        <taxon>Eubrachyura</taxon>
        <taxon>Portunoidea</taxon>
        <taxon>Portunidae</taxon>
        <taxon>Portuninae</taxon>
        <taxon>Portunus</taxon>
    </lineage>
</organism>
<name>A0A5B7F2M6_PORTR</name>
<proteinExistence type="predicted"/>
<evidence type="ECO:0000256" key="1">
    <source>
        <dbReference type="SAM" id="MobiDB-lite"/>
    </source>
</evidence>
<evidence type="ECO:0000313" key="2">
    <source>
        <dbReference type="EMBL" id="MPC41630.1"/>
    </source>
</evidence>